<dbReference type="Proteomes" id="UP000285839">
    <property type="component" value="Unassembled WGS sequence"/>
</dbReference>
<dbReference type="RefSeq" id="WP_117638647.1">
    <property type="nucleotide sequence ID" value="NZ_JAQEBC010000003.1"/>
</dbReference>
<organism evidence="5 6">
    <name type="scientific">Blautia obeum</name>
    <dbReference type="NCBI Taxonomy" id="40520"/>
    <lineage>
        <taxon>Bacteria</taxon>
        <taxon>Bacillati</taxon>
        <taxon>Bacillota</taxon>
        <taxon>Clostridia</taxon>
        <taxon>Lachnospirales</taxon>
        <taxon>Lachnospiraceae</taxon>
        <taxon>Blautia</taxon>
    </lineage>
</organism>
<feature type="coiled-coil region" evidence="2">
    <location>
        <begin position="272"/>
        <end position="303"/>
    </location>
</feature>
<feature type="region of interest" description="Disordered" evidence="3">
    <location>
        <begin position="1"/>
        <end position="40"/>
    </location>
</feature>
<keyword evidence="2" id="KW-0175">Coiled coil</keyword>
<dbReference type="EMBL" id="QSJW01000015">
    <property type="protein sequence ID" value="RHE09510.1"/>
    <property type="molecule type" value="Genomic_DNA"/>
</dbReference>
<evidence type="ECO:0000256" key="1">
    <source>
        <dbReference type="ARBA" id="ARBA00010657"/>
    </source>
</evidence>
<protein>
    <submittedName>
        <fullName evidence="5">Recombinase</fullName>
    </submittedName>
</protein>
<evidence type="ECO:0000256" key="3">
    <source>
        <dbReference type="SAM" id="MobiDB-lite"/>
    </source>
</evidence>
<evidence type="ECO:0000313" key="4">
    <source>
        <dbReference type="EMBL" id="RGR46680.1"/>
    </source>
</evidence>
<dbReference type="AlphaFoldDB" id="A0A396FYH9"/>
<gene>
    <name evidence="5" type="ORF">DW767_17450</name>
    <name evidence="4" type="ORF">DWY46_14860</name>
</gene>
<feature type="coiled-coil region" evidence="2">
    <location>
        <begin position="350"/>
        <end position="384"/>
    </location>
</feature>
<accession>A0A396FYH9</accession>
<feature type="compositionally biased region" description="Basic and acidic residues" evidence="3">
    <location>
        <begin position="25"/>
        <end position="36"/>
    </location>
</feature>
<dbReference type="Gene3D" id="3.30.930.30">
    <property type="match status" value="1"/>
</dbReference>
<evidence type="ECO:0000313" key="7">
    <source>
        <dbReference type="Proteomes" id="UP000285839"/>
    </source>
</evidence>
<dbReference type="Proteomes" id="UP000284644">
    <property type="component" value="Unassembled WGS sequence"/>
</dbReference>
<name>A0A396FYH9_9FIRM</name>
<dbReference type="CDD" id="cd17242">
    <property type="entry name" value="MobM_relaxase"/>
    <property type="match status" value="1"/>
</dbReference>
<comment type="similarity">
    <text evidence="1">Belongs to the plasmid mobilization pre family.</text>
</comment>
<proteinExistence type="inferred from homology"/>
<dbReference type="GO" id="GO:0003677">
    <property type="term" value="F:DNA binding"/>
    <property type="evidence" value="ECO:0007669"/>
    <property type="project" value="InterPro"/>
</dbReference>
<sequence>MARNDGIDRTVARNQDLETPADVAKVQEHNEREKDSYSNQDIVPERTSLNVHFKAPTDDYVKTFEQMEQDGVISTRGLKPDAVKYGELVFDVNSAYFYNHGGYEFAKQFYADAYKAAVEIVGGEQYILSAVMHADERNRAMSKALGEDVYHYHLHVVYIPVVEKQILWSKRCKDEALRGTVKEVITQVSRSKKWESKPVLDEDGNPMLNARGKKILRSSYSVLQDDFFHFMRVAGYTYLERGERGSTEEHLTVTQFKVQAEQQRLETVAGQVAQVERGLENAKAATEKQKQKLEALQKETKTAKTVALTVQEIETMGKKATFGNNVVLTPDECDTLKHYAVNGIIANADNKRLKEKLASAEKTVSIWKQRYEAVSEKYMELKQKAQPFLDALEIASEKVRAFINSILIRGKETQEHEHPARKRGQDMEL</sequence>
<dbReference type="Pfam" id="PF01076">
    <property type="entry name" value="Mob_Pre"/>
    <property type="match status" value="1"/>
</dbReference>
<feature type="compositionally biased region" description="Basic and acidic residues" evidence="3">
    <location>
        <begin position="1"/>
        <end position="11"/>
    </location>
</feature>
<dbReference type="EMBL" id="QRUH01000013">
    <property type="protein sequence ID" value="RGR46680.1"/>
    <property type="molecule type" value="Genomic_DNA"/>
</dbReference>
<dbReference type="InterPro" id="IPR001668">
    <property type="entry name" value="Mob_Pre"/>
</dbReference>
<comment type="caution">
    <text evidence="5">The sequence shown here is derived from an EMBL/GenBank/DDBJ whole genome shotgun (WGS) entry which is preliminary data.</text>
</comment>
<evidence type="ECO:0000313" key="5">
    <source>
        <dbReference type="EMBL" id="RHE09510.1"/>
    </source>
</evidence>
<evidence type="ECO:0000256" key="2">
    <source>
        <dbReference type="SAM" id="Coils"/>
    </source>
</evidence>
<reference evidence="6 7" key="1">
    <citation type="submission" date="2018-08" db="EMBL/GenBank/DDBJ databases">
        <title>A genome reference for cultivated species of the human gut microbiota.</title>
        <authorList>
            <person name="Zou Y."/>
            <person name="Xue W."/>
            <person name="Luo G."/>
        </authorList>
    </citation>
    <scope>NUCLEOTIDE SEQUENCE [LARGE SCALE GENOMIC DNA]</scope>
    <source>
        <strain evidence="4 7">AF25-21</strain>
        <strain evidence="5 6">AM29-25AC</strain>
    </source>
</reference>
<dbReference type="GO" id="GO:0006310">
    <property type="term" value="P:DNA recombination"/>
    <property type="evidence" value="ECO:0007669"/>
    <property type="project" value="InterPro"/>
</dbReference>
<evidence type="ECO:0000313" key="6">
    <source>
        <dbReference type="Proteomes" id="UP000284644"/>
    </source>
</evidence>